<dbReference type="CDD" id="cd20736">
    <property type="entry name" value="PoNe_Nuclease"/>
    <property type="match status" value="1"/>
</dbReference>
<dbReference type="InterPro" id="IPR011856">
    <property type="entry name" value="tRNA_endonuc-like_dom_sf"/>
</dbReference>
<dbReference type="RefSeq" id="WP_344507927.1">
    <property type="nucleotide sequence ID" value="NZ_BAAAQD010000018.1"/>
</dbReference>
<dbReference type="NCBIfam" id="NF009150">
    <property type="entry name" value="PRK12497.1-3"/>
    <property type="match status" value="1"/>
</dbReference>
<dbReference type="NCBIfam" id="TIGR00252">
    <property type="entry name" value="YraN family protein"/>
    <property type="match status" value="1"/>
</dbReference>
<sequence length="119" mass="13119">MTNTNQIVGRFGERLAVRHLIARGLVPLDRNWRCPSGEIDVVARDGPVLVFVEVKTRRGAKFGAPAEAVSADKARRVRRLAARWLATHGAGDRRQVRFDVVAVLLGADTVGVRHLRGVF</sequence>
<accession>A0ABN2BQA8</accession>
<dbReference type="HAMAP" id="MF_00048">
    <property type="entry name" value="UPF0102"/>
    <property type="match status" value="1"/>
</dbReference>
<gene>
    <name evidence="3" type="ORF">GCM10009827_076380</name>
</gene>
<dbReference type="Pfam" id="PF02021">
    <property type="entry name" value="UPF0102"/>
    <property type="match status" value="1"/>
</dbReference>
<reference evidence="3 4" key="1">
    <citation type="journal article" date="2019" name="Int. J. Syst. Evol. Microbiol.">
        <title>The Global Catalogue of Microorganisms (GCM) 10K type strain sequencing project: providing services to taxonomists for standard genome sequencing and annotation.</title>
        <authorList>
            <consortium name="The Broad Institute Genomics Platform"/>
            <consortium name="The Broad Institute Genome Sequencing Center for Infectious Disease"/>
            <person name="Wu L."/>
            <person name="Ma J."/>
        </authorList>
    </citation>
    <scope>NUCLEOTIDE SEQUENCE [LARGE SCALE GENOMIC DNA]</scope>
    <source>
        <strain evidence="3 4">JCM 15933</strain>
    </source>
</reference>
<evidence type="ECO:0000256" key="2">
    <source>
        <dbReference type="HAMAP-Rule" id="MF_00048"/>
    </source>
</evidence>
<organism evidence="3 4">
    <name type="scientific">Dactylosporangium maewongense</name>
    <dbReference type="NCBI Taxonomy" id="634393"/>
    <lineage>
        <taxon>Bacteria</taxon>
        <taxon>Bacillati</taxon>
        <taxon>Actinomycetota</taxon>
        <taxon>Actinomycetes</taxon>
        <taxon>Micromonosporales</taxon>
        <taxon>Micromonosporaceae</taxon>
        <taxon>Dactylosporangium</taxon>
    </lineage>
</organism>
<dbReference type="InterPro" id="IPR003509">
    <property type="entry name" value="UPF0102_YraN-like"/>
</dbReference>
<proteinExistence type="inferred from homology"/>
<dbReference type="Proteomes" id="UP001501470">
    <property type="component" value="Unassembled WGS sequence"/>
</dbReference>
<keyword evidence="4" id="KW-1185">Reference proteome</keyword>
<evidence type="ECO:0000256" key="1">
    <source>
        <dbReference type="ARBA" id="ARBA00006738"/>
    </source>
</evidence>
<comment type="caution">
    <text evidence="3">The sequence shown here is derived from an EMBL/GenBank/DDBJ whole genome shotgun (WGS) entry which is preliminary data.</text>
</comment>
<dbReference type="PANTHER" id="PTHR34039:SF1">
    <property type="entry name" value="UPF0102 PROTEIN YRAN"/>
    <property type="match status" value="1"/>
</dbReference>
<evidence type="ECO:0000313" key="4">
    <source>
        <dbReference type="Proteomes" id="UP001501470"/>
    </source>
</evidence>
<protein>
    <recommendedName>
        <fullName evidence="2">UPF0102 protein GCM10009827_076380</fullName>
    </recommendedName>
</protein>
<dbReference type="EMBL" id="BAAAQD010000018">
    <property type="protein sequence ID" value="GAA1545111.1"/>
    <property type="molecule type" value="Genomic_DNA"/>
</dbReference>
<dbReference type="NCBIfam" id="NF009154">
    <property type="entry name" value="PRK12497.3-3"/>
    <property type="match status" value="1"/>
</dbReference>
<name>A0ABN2BQA8_9ACTN</name>
<comment type="similarity">
    <text evidence="1 2">Belongs to the UPF0102 family.</text>
</comment>
<evidence type="ECO:0000313" key="3">
    <source>
        <dbReference type="EMBL" id="GAA1545111.1"/>
    </source>
</evidence>
<dbReference type="Gene3D" id="3.40.1350.10">
    <property type="match status" value="1"/>
</dbReference>
<dbReference type="PANTHER" id="PTHR34039">
    <property type="entry name" value="UPF0102 PROTEIN YRAN"/>
    <property type="match status" value="1"/>
</dbReference>
<dbReference type="InterPro" id="IPR011335">
    <property type="entry name" value="Restrct_endonuc-II-like"/>
</dbReference>
<dbReference type="SUPFAM" id="SSF52980">
    <property type="entry name" value="Restriction endonuclease-like"/>
    <property type="match status" value="1"/>
</dbReference>